<evidence type="ECO:0000256" key="7">
    <source>
        <dbReference type="ARBA" id="ARBA00023027"/>
    </source>
</evidence>
<evidence type="ECO:0000313" key="13">
    <source>
        <dbReference type="Proteomes" id="UP000593846"/>
    </source>
</evidence>
<dbReference type="PANTHER" id="PTHR43706">
    <property type="entry name" value="NADH DEHYDROGENASE"/>
    <property type="match status" value="1"/>
</dbReference>
<evidence type="ECO:0000256" key="8">
    <source>
        <dbReference type="ARBA" id="ARBA00047599"/>
    </source>
</evidence>
<sequence>MVNSLENAPPHQVVIVGGGFGGLYAAKALGKAKVNVTLIDKRNFHLFQPLLYQVATGTLSPADISSPLRSVLSKSKNTQVLLGEVDDINPEAQEVIIGEKRVPYDTLIVATGAKHSYFGKDEWEEFAPGLKTVEDAIEMRRRIFSAFEAAEQETDPEKRLALLTFVIVGGGPTGVELAGAIAELAYQTLKEDFRNIDTSETQVLLLEGMDRILPPFAPDLSAAAAASLKELGVVVETKALVTKIENDIVTLKQGEEVREIASKTILWAAGVKASPMGKVLAERTGAQCDRAGRVIVESDLSIKGYDNIFVVGDLAHFSHQHGKPLPGVAPVAKQEGEYVASLIQKRLQGQTLPSFNYTDHGSLAMIGQNSAVVDLGFIKLKGFFAWLFWLLIHIYFLIEFDNKLVVTIQWAWNYITRNRGARLITGQDSAKKLEADGSNIHYQTPVDRRPVNV</sequence>
<dbReference type="SUPFAM" id="SSF51905">
    <property type="entry name" value="FAD/NAD(P)-binding domain"/>
    <property type="match status" value="1"/>
</dbReference>
<dbReference type="GO" id="GO:0050136">
    <property type="term" value="F:NADH dehydrogenase (quinone) (non-electrogenic) activity"/>
    <property type="evidence" value="ECO:0007669"/>
    <property type="project" value="UniProtKB-EC"/>
</dbReference>
<evidence type="ECO:0000256" key="3">
    <source>
        <dbReference type="ARBA" id="ARBA00022630"/>
    </source>
</evidence>
<gene>
    <name evidence="12" type="ORF">IM676_08640</name>
</gene>
<keyword evidence="9" id="KW-0472">Membrane</keyword>
<proteinExistence type="inferred from homology"/>
<dbReference type="AlphaFoldDB" id="A0A7S6RG78"/>
<dbReference type="InterPro" id="IPR023753">
    <property type="entry name" value="FAD/NAD-binding_dom"/>
</dbReference>
<dbReference type="InterPro" id="IPR045024">
    <property type="entry name" value="NDH-2"/>
</dbReference>
<keyword evidence="9" id="KW-1133">Transmembrane helix</keyword>
<dbReference type="PRINTS" id="PR00368">
    <property type="entry name" value="FADPNR"/>
</dbReference>
<evidence type="ECO:0000256" key="1">
    <source>
        <dbReference type="ARBA" id="ARBA00005272"/>
    </source>
</evidence>
<dbReference type="InterPro" id="IPR054585">
    <property type="entry name" value="NDH2-like_C"/>
</dbReference>
<dbReference type="PRINTS" id="PR00411">
    <property type="entry name" value="PNDRDTASEI"/>
</dbReference>
<organism evidence="12 13">
    <name type="scientific">Anabaenopsis elenkinii CCIBt3563</name>
    <dbReference type="NCBI Taxonomy" id="2779889"/>
    <lineage>
        <taxon>Bacteria</taxon>
        <taxon>Bacillati</taxon>
        <taxon>Cyanobacteriota</taxon>
        <taxon>Cyanophyceae</taxon>
        <taxon>Nostocales</taxon>
        <taxon>Nodulariaceae</taxon>
        <taxon>Anabaenopsis</taxon>
    </lineage>
</organism>
<feature type="domain" description="FAD/NAD(P)-binding" evidence="10">
    <location>
        <begin position="12"/>
        <end position="336"/>
    </location>
</feature>
<evidence type="ECO:0000256" key="4">
    <source>
        <dbReference type="ARBA" id="ARBA00022827"/>
    </source>
</evidence>
<keyword evidence="9" id="KW-0812">Transmembrane</keyword>
<comment type="catalytic activity">
    <reaction evidence="8">
        <text>a quinone + NADH + H(+) = a quinol + NAD(+)</text>
        <dbReference type="Rhea" id="RHEA:46160"/>
        <dbReference type="ChEBI" id="CHEBI:15378"/>
        <dbReference type="ChEBI" id="CHEBI:24646"/>
        <dbReference type="ChEBI" id="CHEBI:57540"/>
        <dbReference type="ChEBI" id="CHEBI:57945"/>
        <dbReference type="ChEBI" id="CHEBI:132124"/>
        <dbReference type="EC" id="1.6.5.9"/>
    </reaction>
</comment>
<evidence type="ECO:0000313" key="12">
    <source>
        <dbReference type="EMBL" id="QOV24289.1"/>
    </source>
</evidence>
<comment type="similarity">
    <text evidence="1">Belongs to the NADH dehydrogenase family.</text>
</comment>
<dbReference type="KEGG" id="aee:IM676_08640"/>
<dbReference type="EC" id="1.6.5.9" evidence="2"/>
<dbReference type="Pfam" id="PF07992">
    <property type="entry name" value="Pyr_redox_2"/>
    <property type="match status" value="1"/>
</dbReference>
<evidence type="ECO:0000256" key="2">
    <source>
        <dbReference type="ARBA" id="ARBA00012637"/>
    </source>
</evidence>
<evidence type="ECO:0000256" key="5">
    <source>
        <dbReference type="ARBA" id="ARBA00022946"/>
    </source>
</evidence>
<keyword evidence="7" id="KW-0520">NAD</keyword>
<evidence type="ECO:0000259" key="10">
    <source>
        <dbReference type="Pfam" id="PF07992"/>
    </source>
</evidence>
<feature type="domain" description="External alternative NADH-ubiquinone oxidoreductase-like C-terminal" evidence="11">
    <location>
        <begin position="361"/>
        <end position="415"/>
    </location>
</feature>
<dbReference type="EMBL" id="CP063311">
    <property type="protein sequence ID" value="QOV24289.1"/>
    <property type="molecule type" value="Genomic_DNA"/>
</dbReference>
<evidence type="ECO:0000256" key="9">
    <source>
        <dbReference type="SAM" id="Phobius"/>
    </source>
</evidence>
<evidence type="ECO:0000256" key="6">
    <source>
        <dbReference type="ARBA" id="ARBA00023002"/>
    </source>
</evidence>
<keyword evidence="4" id="KW-0274">FAD</keyword>
<dbReference type="Proteomes" id="UP000593846">
    <property type="component" value="Chromosome"/>
</dbReference>
<dbReference type="Gene3D" id="3.50.50.100">
    <property type="match status" value="1"/>
</dbReference>
<keyword evidence="5" id="KW-0809">Transit peptide</keyword>
<keyword evidence="3" id="KW-0285">Flavoprotein</keyword>
<dbReference type="InterPro" id="IPR036188">
    <property type="entry name" value="FAD/NAD-bd_sf"/>
</dbReference>
<keyword evidence="6" id="KW-0560">Oxidoreductase</keyword>
<accession>A0A7S6RG78</accession>
<dbReference type="RefSeq" id="WP_200989810.1">
    <property type="nucleotide sequence ID" value="NZ_CP063311.1"/>
</dbReference>
<reference evidence="13" key="1">
    <citation type="submission" date="2020-10" db="EMBL/GenBank/DDBJ databases">
        <title>Genome-based taxonomic classification of the species Anabaenopsis elenkinii.</title>
        <authorList>
            <person name="Delbaje E."/>
            <person name="Andreote A.P.D."/>
            <person name="Pellegrinetti T.A."/>
            <person name="Cruz R.B."/>
            <person name="Branco L.H.Z."/>
            <person name="Fiore M.F."/>
        </authorList>
    </citation>
    <scope>NUCLEOTIDE SEQUENCE [LARGE SCALE GENOMIC DNA]</scope>
    <source>
        <strain evidence="13">CCIBt3563</strain>
    </source>
</reference>
<evidence type="ECO:0000259" key="11">
    <source>
        <dbReference type="Pfam" id="PF22366"/>
    </source>
</evidence>
<keyword evidence="13" id="KW-1185">Reference proteome</keyword>
<dbReference type="PANTHER" id="PTHR43706:SF47">
    <property type="entry name" value="EXTERNAL NADH-UBIQUINONE OXIDOREDUCTASE 1, MITOCHONDRIAL-RELATED"/>
    <property type="match status" value="1"/>
</dbReference>
<name>A0A7S6RG78_9CYAN</name>
<protein>
    <recommendedName>
        <fullName evidence="2">NADH:ubiquinone reductase (non-electrogenic)</fullName>
        <ecNumber evidence="2">1.6.5.9</ecNumber>
    </recommendedName>
</protein>
<feature type="transmembrane region" description="Helical" evidence="9">
    <location>
        <begin position="383"/>
        <end position="400"/>
    </location>
</feature>
<dbReference type="Pfam" id="PF22366">
    <property type="entry name" value="NDH2_C"/>
    <property type="match status" value="1"/>
</dbReference>